<dbReference type="OrthoDB" id="9803241at2"/>
<dbReference type="SUPFAM" id="SSF53756">
    <property type="entry name" value="UDP-Glycosyltransferase/glycogen phosphorylase"/>
    <property type="match status" value="1"/>
</dbReference>
<feature type="domain" description="Glycosyl transferase family 28 C-terminal" evidence="1">
    <location>
        <begin position="260"/>
        <end position="321"/>
    </location>
</feature>
<sequence length="333" mass="38203">MPAQKILITPLDWGLGHATRCVPLIQAQLAQGHEVHLASSGRALAFLRQTFPKLPCHELPDYAVTYPKANLYWPLLRQLPKVFLAIMREYRVVQALHQQFQFNTVISDQRFGCYIPGIFNAFISHQIHLPAQHWVGGRTVQWINAFWIRTYFQESWIPDWEEYPGLAGDLSHPPLPGAKTRYLGPLSRLHKMEAQIVYRIAFILSGPEPQRSIWEAQIREQVRAFPQEHFFLLQGKPEVPFFETQDGNLLISPHLDTAKLSLLFAQSALIICRSGYSTLMDLAYTERPAYLVPTPGQPEQYYLARKLGNEGLYPWSDQADFDLQKCLETAPSH</sequence>
<organism evidence="2 3">
    <name type="scientific">Haliscomenobacter hydrossis (strain ATCC 27775 / DSM 1100 / LMG 10767 / O)</name>
    <dbReference type="NCBI Taxonomy" id="760192"/>
    <lineage>
        <taxon>Bacteria</taxon>
        <taxon>Pseudomonadati</taxon>
        <taxon>Bacteroidota</taxon>
        <taxon>Saprospiria</taxon>
        <taxon>Saprospirales</taxon>
        <taxon>Haliscomenobacteraceae</taxon>
        <taxon>Haliscomenobacter</taxon>
    </lineage>
</organism>
<dbReference type="STRING" id="760192.Halhy_2590"/>
<dbReference type="eggNOG" id="COG0707">
    <property type="taxonomic scope" value="Bacteria"/>
</dbReference>
<dbReference type="EMBL" id="CP002691">
    <property type="protein sequence ID" value="AEE50460.1"/>
    <property type="molecule type" value="Genomic_DNA"/>
</dbReference>
<dbReference type="Pfam" id="PF13528">
    <property type="entry name" value="Glyco_trans_1_3"/>
    <property type="match status" value="1"/>
</dbReference>
<dbReference type="Proteomes" id="UP000008461">
    <property type="component" value="Chromosome"/>
</dbReference>
<keyword evidence="2" id="KW-0808">Transferase</keyword>
<proteinExistence type="predicted"/>
<dbReference type="GO" id="GO:0016758">
    <property type="term" value="F:hexosyltransferase activity"/>
    <property type="evidence" value="ECO:0007669"/>
    <property type="project" value="InterPro"/>
</dbReference>
<dbReference type="HOGENOM" id="CLU_789629_0_0_10"/>
<gene>
    <name evidence="2" type="ordered locus">Halhy_2590</name>
</gene>
<accession>F4KZM4</accession>
<protein>
    <submittedName>
        <fullName evidence="2">Glycosyl transferase</fullName>
    </submittedName>
</protein>
<dbReference type="RefSeq" id="WP_013765008.1">
    <property type="nucleotide sequence ID" value="NC_015510.1"/>
</dbReference>
<dbReference type="InterPro" id="IPR007235">
    <property type="entry name" value="Glyco_trans_28_C"/>
</dbReference>
<dbReference type="Gene3D" id="3.40.50.2000">
    <property type="entry name" value="Glycogen Phosphorylase B"/>
    <property type="match status" value="1"/>
</dbReference>
<reference evidence="2 3" key="1">
    <citation type="journal article" date="2011" name="Stand. Genomic Sci.">
        <title>Complete genome sequence of Haliscomenobacter hydrossis type strain (O).</title>
        <authorList>
            <consortium name="US DOE Joint Genome Institute (JGI-PGF)"/>
            <person name="Daligault H."/>
            <person name="Lapidus A."/>
            <person name="Zeytun A."/>
            <person name="Nolan M."/>
            <person name="Lucas S."/>
            <person name="Del Rio T.G."/>
            <person name="Tice H."/>
            <person name="Cheng J.F."/>
            <person name="Tapia R."/>
            <person name="Han C."/>
            <person name="Goodwin L."/>
            <person name="Pitluck S."/>
            <person name="Liolios K."/>
            <person name="Pagani I."/>
            <person name="Ivanova N."/>
            <person name="Huntemann M."/>
            <person name="Mavromatis K."/>
            <person name="Mikhailova N."/>
            <person name="Pati A."/>
            <person name="Chen A."/>
            <person name="Palaniappan K."/>
            <person name="Land M."/>
            <person name="Hauser L."/>
            <person name="Brambilla E.M."/>
            <person name="Rohde M."/>
            <person name="Verbarg S."/>
            <person name="Goker M."/>
            <person name="Bristow J."/>
            <person name="Eisen J.A."/>
            <person name="Markowitz V."/>
            <person name="Hugenholtz P."/>
            <person name="Kyrpides N.C."/>
            <person name="Klenk H.P."/>
            <person name="Woyke T."/>
        </authorList>
    </citation>
    <scope>NUCLEOTIDE SEQUENCE [LARGE SCALE GENOMIC DNA]</scope>
    <source>
        <strain evidence="3">ATCC 27775 / DSM 1100 / LMG 10767 / O</strain>
    </source>
</reference>
<evidence type="ECO:0000313" key="2">
    <source>
        <dbReference type="EMBL" id="AEE50460.1"/>
    </source>
</evidence>
<keyword evidence="3" id="KW-1185">Reference proteome</keyword>
<evidence type="ECO:0000313" key="3">
    <source>
        <dbReference type="Proteomes" id="UP000008461"/>
    </source>
</evidence>
<dbReference type="AlphaFoldDB" id="F4KZM4"/>
<dbReference type="KEGG" id="hhy:Halhy_2590"/>
<name>F4KZM4_HALH1</name>
<dbReference type="Pfam" id="PF04101">
    <property type="entry name" value="Glyco_tran_28_C"/>
    <property type="match status" value="1"/>
</dbReference>
<evidence type="ECO:0000259" key="1">
    <source>
        <dbReference type="Pfam" id="PF04101"/>
    </source>
</evidence>
<reference key="2">
    <citation type="submission" date="2011-04" db="EMBL/GenBank/DDBJ databases">
        <title>Complete sequence of chromosome of Haliscomenobacter hydrossis DSM 1100.</title>
        <authorList>
            <consortium name="US DOE Joint Genome Institute (JGI-PGF)"/>
            <person name="Lucas S."/>
            <person name="Han J."/>
            <person name="Lapidus A."/>
            <person name="Bruce D."/>
            <person name="Goodwin L."/>
            <person name="Pitluck S."/>
            <person name="Peters L."/>
            <person name="Kyrpides N."/>
            <person name="Mavromatis K."/>
            <person name="Ivanova N."/>
            <person name="Ovchinnikova G."/>
            <person name="Pagani I."/>
            <person name="Daligault H."/>
            <person name="Detter J.C."/>
            <person name="Han C."/>
            <person name="Land M."/>
            <person name="Hauser L."/>
            <person name="Markowitz V."/>
            <person name="Cheng J.-F."/>
            <person name="Hugenholtz P."/>
            <person name="Woyke T."/>
            <person name="Wu D."/>
            <person name="Verbarg S."/>
            <person name="Frueling A."/>
            <person name="Brambilla E."/>
            <person name="Klenk H.-P."/>
            <person name="Eisen J.A."/>
        </authorList>
    </citation>
    <scope>NUCLEOTIDE SEQUENCE</scope>
    <source>
        <strain>DSM 1100</strain>
    </source>
</reference>